<dbReference type="Pfam" id="PF07714">
    <property type="entry name" value="PK_Tyr_Ser-Thr"/>
    <property type="match status" value="1"/>
</dbReference>
<reference evidence="3 4" key="1">
    <citation type="submission" date="2024-02" db="EMBL/GenBank/DDBJ databases">
        <authorList>
            <person name="Vignale AGUSTIN F."/>
            <person name="Sosa J E."/>
            <person name="Modenutti C."/>
        </authorList>
    </citation>
    <scope>NUCLEOTIDE SEQUENCE [LARGE SCALE GENOMIC DNA]</scope>
</reference>
<dbReference type="PROSITE" id="PS50011">
    <property type="entry name" value="PROTEIN_KINASE_DOM"/>
    <property type="match status" value="1"/>
</dbReference>
<feature type="domain" description="Protein kinase" evidence="2">
    <location>
        <begin position="257"/>
        <end position="431"/>
    </location>
</feature>
<evidence type="ECO:0000259" key="2">
    <source>
        <dbReference type="PROSITE" id="PS50011"/>
    </source>
</evidence>
<dbReference type="EMBL" id="CAUOFW020003236">
    <property type="protein sequence ID" value="CAK9158739.1"/>
    <property type="molecule type" value="Genomic_DNA"/>
</dbReference>
<gene>
    <name evidence="3" type="ORF">ILEXP_LOCUS27402</name>
</gene>
<evidence type="ECO:0000313" key="3">
    <source>
        <dbReference type="EMBL" id="CAK9158739.1"/>
    </source>
</evidence>
<dbReference type="InterPro" id="IPR052611">
    <property type="entry name" value="Plant_RLK_LysM"/>
</dbReference>
<dbReference type="InterPro" id="IPR056561">
    <property type="entry name" value="NFP_LYK_LysM1"/>
</dbReference>
<dbReference type="InterPro" id="IPR056563">
    <property type="entry name" value="LysM3_LYK4_5"/>
</dbReference>
<dbReference type="AlphaFoldDB" id="A0ABC8SU70"/>
<dbReference type="PANTHER" id="PTHR45927">
    <property type="entry name" value="LYSM-DOMAIN RECEPTOR-LIKE KINASE-RELATED"/>
    <property type="match status" value="1"/>
</dbReference>
<sequence>MKLFPLGFFIIFGFLASKSNGQQMYAGNSVLDCNNTDETGPNPAFLYSCNGENHTCQAFLIFRSQPNYNSVTTISNLTSSNLLELARINNISSSMLVPQDKEVNVPVTCHCSGYYYQANSSYVIQSVYDTYYTIANNTYEGLTTCNSLMRDNVYGEFDLVPGLNLRIPLRCACPTSNQTEKGIKFLLTYLITWGDSIPNVSAIFNVSSISVAYANGFSEEDPPLIPLPTGPLSSQTRIHDPPVVSLSSTPSQRNRKLKKRLYIGIGAGVDRVLKFYKFEELEAATENFSSQYRLCASVYQGVLGGKTFAIKQKSTDVLREEKILTKISHFNLISLYGACEHHGIFYLVYEFMENGSLQRWLSQKSFPEVESWNHRIRIALDIAKGLDYLHNLADPAYVHKDINSRNVLLNRDLRTKITNFSLARSAETGRK</sequence>
<evidence type="ECO:0000256" key="1">
    <source>
        <dbReference type="SAM" id="SignalP"/>
    </source>
</evidence>
<evidence type="ECO:0000313" key="4">
    <source>
        <dbReference type="Proteomes" id="UP001642360"/>
    </source>
</evidence>
<dbReference type="InterPro" id="IPR000719">
    <property type="entry name" value="Prot_kinase_dom"/>
</dbReference>
<dbReference type="InterPro" id="IPR001245">
    <property type="entry name" value="Ser-Thr/Tyr_kinase_cat_dom"/>
</dbReference>
<keyword evidence="4" id="KW-1185">Reference proteome</keyword>
<dbReference type="Gene3D" id="1.10.510.10">
    <property type="entry name" value="Transferase(Phosphotransferase) domain 1"/>
    <property type="match status" value="1"/>
</dbReference>
<dbReference type="PANTHER" id="PTHR45927:SF5">
    <property type="entry name" value="PROTEIN KINASE DOMAIN-CONTAINING PROTEIN"/>
    <property type="match status" value="1"/>
</dbReference>
<protein>
    <recommendedName>
        <fullName evidence="2">Protein kinase domain-containing protein</fullName>
    </recommendedName>
</protein>
<dbReference type="InterPro" id="IPR011009">
    <property type="entry name" value="Kinase-like_dom_sf"/>
</dbReference>
<dbReference type="Pfam" id="PF23473">
    <property type="entry name" value="LysM3_LYK4_5"/>
    <property type="match status" value="1"/>
</dbReference>
<accession>A0ABC8SU70</accession>
<dbReference type="SUPFAM" id="SSF56112">
    <property type="entry name" value="Protein kinase-like (PK-like)"/>
    <property type="match status" value="1"/>
</dbReference>
<feature type="signal peptide" evidence="1">
    <location>
        <begin position="1"/>
        <end position="21"/>
    </location>
</feature>
<dbReference type="Pfam" id="PF23446">
    <property type="entry name" value="LysM1_NFP_LYK"/>
    <property type="match status" value="1"/>
</dbReference>
<keyword evidence="1" id="KW-0732">Signal</keyword>
<dbReference type="Pfam" id="PF23472">
    <property type="entry name" value="LysM2_CERK1_LYK3_4_5"/>
    <property type="match status" value="1"/>
</dbReference>
<comment type="caution">
    <text evidence="3">The sequence shown here is derived from an EMBL/GenBank/DDBJ whole genome shotgun (WGS) entry which is preliminary data.</text>
</comment>
<dbReference type="Proteomes" id="UP001642360">
    <property type="component" value="Unassembled WGS sequence"/>
</dbReference>
<organism evidence="3 4">
    <name type="scientific">Ilex paraguariensis</name>
    <name type="common">yerba mate</name>
    <dbReference type="NCBI Taxonomy" id="185542"/>
    <lineage>
        <taxon>Eukaryota</taxon>
        <taxon>Viridiplantae</taxon>
        <taxon>Streptophyta</taxon>
        <taxon>Embryophyta</taxon>
        <taxon>Tracheophyta</taxon>
        <taxon>Spermatophyta</taxon>
        <taxon>Magnoliopsida</taxon>
        <taxon>eudicotyledons</taxon>
        <taxon>Gunneridae</taxon>
        <taxon>Pentapetalae</taxon>
        <taxon>asterids</taxon>
        <taxon>campanulids</taxon>
        <taxon>Aquifoliales</taxon>
        <taxon>Aquifoliaceae</taxon>
        <taxon>Ilex</taxon>
    </lineage>
</organism>
<name>A0ABC8SU70_9AQUA</name>
<dbReference type="SMART" id="SM00219">
    <property type="entry name" value="TyrKc"/>
    <property type="match status" value="1"/>
</dbReference>
<dbReference type="InterPro" id="IPR056562">
    <property type="entry name" value="LysM2_CERK1_LYK3_4_5"/>
</dbReference>
<feature type="chain" id="PRO_5044760290" description="Protein kinase domain-containing protein" evidence="1">
    <location>
        <begin position="22"/>
        <end position="431"/>
    </location>
</feature>
<proteinExistence type="predicted"/>
<dbReference type="InterPro" id="IPR020635">
    <property type="entry name" value="Tyr_kinase_cat_dom"/>
</dbReference>